<comment type="caution">
    <text evidence="1">The sequence shown here is derived from an EMBL/GenBank/DDBJ whole genome shotgun (WGS) entry which is preliminary data.</text>
</comment>
<name>A0A841JD56_9SPHI</name>
<gene>
    <name evidence="1" type="ORF">HDF22_002675</name>
</gene>
<accession>A0A841JD56</accession>
<evidence type="ECO:0000313" key="1">
    <source>
        <dbReference type="EMBL" id="MBB6128554.1"/>
    </source>
</evidence>
<dbReference type="AlphaFoldDB" id="A0A841JD56"/>
<proteinExistence type="predicted"/>
<evidence type="ECO:0000313" key="2">
    <source>
        <dbReference type="Proteomes" id="UP000548326"/>
    </source>
</evidence>
<sequence length="63" mass="7291">MCKLFSCTNVQISHMWVAAYKDAMGLGPILKSQTICLKSGFTWFTLFMINMHVYIYQSNSYIN</sequence>
<dbReference type="Proteomes" id="UP000548326">
    <property type="component" value="Unassembled WGS sequence"/>
</dbReference>
<organism evidence="1 2">
    <name type="scientific">Mucilaginibacter lappiensis</name>
    <dbReference type="NCBI Taxonomy" id="354630"/>
    <lineage>
        <taxon>Bacteria</taxon>
        <taxon>Pseudomonadati</taxon>
        <taxon>Bacteroidota</taxon>
        <taxon>Sphingobacteriia</taxon>
        <taxon>Sphingobacteriales</taxon>
        <taxon>Sphingobacteriaceae</taxon>
        <taxon>Mucilaginibacter</taxon>
    </lineage>
</organism>
<dbReference type="EMBL" id="JACHCA010000006">
    <property type="protein sequence ID" value="MBB6128554.1"/>
    <property type="molecule type" value="Genomic_DNA"/>
</dbReference>
<reference evidence="1 2" key="1">
    <citation type="submission" date="2020-08" db="EMBL/GenBank/DDBJ databases">
        <title>Genomic Encyclopedia of Type Strains, Phase IV (KMG-V): Genome sequencing to study the core and pangenomes of soil and plant-associated prokaryotes.</title>
        <authorList>
            <person name="Whitman W."/>
        </authorList>
    </citation>
    <scope>NUCLEOTIDE SEQUENCE [LARGE SCALE GENOMIC DNA]</scope>
    <source>
        <strain evidence="1 2">MP601</strain>
    </source>
</reference>
<protein>
    <submittedName>
        <fullName evidence="1">Uncharacterized protein</fullName>
    </submittedName>
</protein>